<feature type="region of interest" description="Disordered" evidence="1">
    <location>
        <begin position="129"/>
        <end position="148"/>
    </location>
</feature>
<dbReference type="GeneID" id="8620318"/>
<dbReference type="eggNOG" id="ENOG502RCJ9">
    <property type="taxonomic scope" value="Eukaryota"/>
</dbReference>
<dbReference type="OMA" id="FHEYKFI"/>
<sequence>MEKFQRELTDQAIKKIVSTLRSILYRIETKDCKDVVGLLEPYMDEESYQNIRETFLRYQEKHRLNEFADDEEDILEDEEEDEDEDNINKNIDDNTTSTTNKCGVNGIENISNKYLLQIQDVAARLVSSSTASASTSNGSGSNGESGTTRYNRIADRQSRENSSQSSNGGGGGGSGENGTRKKRRGASKGFPLNWGLIMSMASNITLDQVQSMLNVLIMVLSRTPINVLFKQFHEYKFIISSVFDLLNAILRGDIKDIGTCLIIAVIGVIRFSQRKNLTLITTLEVAKYLYNSGNKKKFGLIRSVSLVAFLSNLFKLVNPPPVTPLDVIQLVKSQIQSRL</sequence>
<evidence type="ECO:0000313" key="3">
    <source>
        <dbReference type="Proteomes" id="UP000002195"/>
    </source>
</evidence>
<dbReference type="InParanoid" id="Q75JI5"/>
<organism evidence="2 3">
    <name type="scientific">Dictyostelium discoideum</name>
    <name type="common">Social amoeba</name>
    <dbReference type="NCBI Taxonomy" id="44689"/>
    <lineage>
        <taxon>Eukaryota</taxon>
        <taxon>Amoebozoa</taxon>
        <taxon>Evosea</taxon>
        <taxon>Eumycetozoa</taxon>
        <taxon>Dictyostelia</taxon>
        <taxon>Dictyosteliales</taxon>
        <taxon>Dictyosteliaceae</taxon>
        <taxon>Dictyostelium</taxon>
    </lineage>
</organism>
<dbReference type="Proteomes" id="UP000002195">
    <property type="component" value="Unassembled WGS sequence"/>
</dbReference>
<protein>
    <submittedName>
        <fullName evidence="2">Uncharacterized protein</fullName>
    </submittedName>
</protein>
<dbReference type="PaxDb" id="44689-DDB0233261"/>
<name>Q75JI5_DICDI</name>
<accession>Q552D8</accession>
<dbReference type="EMBL" id="AAFI02000014">
    <property type="protein sequence ID" value="EAL69349.1"/>
    <property type="molecule type" value="Genomic_DNA"/>
</dbReference>
<dbReference type="KEGG" id="ddi:DDB_G0276099"/>
<feature type="region of interest" description="Disordered" evidence="1">
    <location>
        <begin position="68"/>
        <end position="102"/>
    </location>
</feature>
<accession>Q75JI5</accession>
<comment type="caution">
    <text evidence="2">The sequence shown here is derived from an EMBL/GenBank/DDBJ whole genome shotgun (WGS) entry which is preliminary data.</text>
</comment>
<dbReference type="SMR" id="Q75JI5"/>
<dbReference type="VEuPathDB" id="AmoebaDB:DDB_G0276099"/>
<dbReference type="HOGENOM" id="CLU_819962_0_0_1"/>
<dbReference type="RefSeq" id="XP_643275.1">
    <property type="nucleotide sequence ID" value="XM_638183.1"/>
</dbReference>
<evidence type="ECO:0000313" key="2">
    <source>
        <dbReference type="EMBL" id="EAL69349.1"/>
    </source>
</evidence>
<feature type="compositionally biased region" description="Gly residues" evidence="1">
    <location>
        <begin position="167"/>
        <end position="176"/>
    </location>
</feature>
<keyword evidence="3" id="KW-1185">Reference proteome</keyword>
<dbReference type="FunCoup" id="Q75JI5">
    <property type="interactions" value="362"/>
</dbReference>
<proteinExistence type="predicted"/>
<feature type="region of interest" description="Disordered" evidence="1">
    <location>
        <begin position="155"/>
        <end position="186"/>
    </location>
</feature>
<gene>
    <name evidence="2" type="ORF">DDB_G0276099</name>
</gene>
<evidence type="ECO:0000256" key="1">
    <source>
        <dbReference type="SAM" id="MobiDB-lite"/>
    </source>
</evidence>
<dbReference type="dictyBase" id="DDB_G0276099"/>
<reference evidence="2 3" key="1">
    <citation type="journal article" date="2005" name="Nature">
        <title>The genome of the social amoeba Dictyostelium discoideum.</title>
        <authorList>
            <consortium name="The Dictyostelium discoideum Sequencing Consortium"/>
            <person name="Eichinger L."/>
            <person name="Pachebat J.A."/>
            <person name="Glockner G."/>
            <person name="Rajandream M.A."/>
            <person name="Sucgang R."/>
            <person name="Berriman M."/>
            <person name="Song J."/>
            <person name="Olsen R."/>
            <person name="Szafranski K."/>
            <person name="Xu Q."/>
            <person name="Tunggal B."/>
            <person name="Kummerfeld S."/>
            <person name="Madera M."/>
            <person name="Konfortov B.A."/>
            <person name="Rivero F."/>
            <person name="Bankier A.T."/>
            <person name="Lehmann R."/>
            <person name="Hamlin N."/>
            <person name="Davies R."/>
            <person name="Gaudet P."/>
            <person name="Fey P."/>
            <person name="Pilcher K."/>
            <person name="Chen G."/>
            <person name="Saunders D."/>
            <person name="Sodergren E."/>
            <person name="Davis P."/>
            <person name="Kerhornou A."/>
            <person name="Nie X."/>
            <person name="Hall N."/>
            <person name="Anjard C."/>
            <person name="Hemphill L."/>
            <person name="Bason N."/>
            <person name="Farbrother P."/>
            <person name="Desany B."/>
            <person name="Just E."/>
            <person name="Morio T."/>
            <person name="Rost R."/>
            <person name="Churcher C."/>
            <person name="Cooper J."/>
            <person name="Haydock S."/>
            <person name="van Driessche N."/>
            <person name="Cronin A."/>
            <person name="Goodhead I."/>
            <person name="Muzny D."/>
            <person name="Mourier T."/>
            <person name="Pain A."/>
            <person name="Lu M."/>
            <person name="Harper D."/>
            <person name="Lindsay R."/>
            <person name="Hauser H."/>
            <person name="James K."/>
            <person name="Quiles M."/>
            <person name="Madan Babu M."/>
            <person name="Saito T."/>
            <person name="Buchrieser C."/>
            <person name="Wardroper A."/>
            <person name="Felder M."/>
            <person name="Thangavelu M."/>
            <person name="Johnson D."/>
            <person name="Knights A."/>
            <person name="Loulseged H."/>
            <person name="Mungall K."/>
            <person name="Oliver K."/>
            <person name="Price C."/>
            <person name="Quail M.A."/>
            <person name="Urushihara H."/>
            <person name="Hernandez J."/>
            <person name="Rabbinowitsch E."/>
            <person name="Steffen D."/>
            <person name="Sanders M."/>
            <person name="Ma J."/>
            <person name="Kohara Y."/>
            <person name="Sharp S."/>
            <person name="Simmonds M."/>
            <person name="Spiegler S."/>
            <person name="Tivey A."/>
            <person name="Sugano S."/>
            <person name="White B."/>
            <person name="Walker D."/>
            <person name="Woodward J."/>
            <person name="Winckler T."/>
            <person name="Tanaka Y."/>
            <person name="Shaulsky G."/>
            <person name="Schleicher M."/>
            <person name="Weinstock G."/>
            <person name="Rosenthal A."/>
            <person name="Cox E.C."/>
            <person name="Chisholm R.L."/>
            <person name="Gibbs R."/>
            <person name="Loomis W.F."/>
            <person name="Platzer M."/>
            <person name="Kay R.R."/>
            <person name="Williams J."/>
            <person name="Dear P.H."/>
            <person name="Noegel A.A."/>
            <person name="Barrell B."/>
            <person name="Kuspa A."/>
        </authorList>
    </citation>
    <scope>NUCLEOTIDE SEQUENCE [LARGE SCALE GENOMIC DNA]</scope>
    <source>
        <strain evidence="2 3">AX4</strain>
    </source>
</reference>
<dbReference type="AlphaFoldDB" id="Q75JI5"/>
<feature type="compositionally biased region" description="Acidic residues" evidence="1">
    <location>
        <begin position="68"/>
        <end position="85"/>
    </location>
</feature>